<proteinExistence type="inferred from homology"/>
<feature type="domain" description="Glycosyl hydrolase family 13 catalytic" evidence="7">
    <location>
        <begin position="200"/>
        <end position="551"/>
    </location>
</feature>
<dbReference type="PANTHER" id="PTHR47786:SF2">
    <property type="entry name" value="GLYCOSYL HYDROLASE FAMILY 13 CATALYTIC DOMAIN-CONTAINING PROTEIN"/>
    <property type="match status" value="1"/>
</dbReference>
<feature type="binding site" evidence="6">
    <location>
        <position position="387"/>
    </location>
    <ligand>
        <name>alpha-maltose 1-phosphate</name>
        <dbReference type="ChEBI" id="CHEBI:63576"/>
    </ligand>
</feature>
<dbReference type="OrthoDB" id="9805159at2"/>
<dbReference type="InterPro" id="IPR013780">
    <property type="entry name" value="Glyco_hydro_b"/>
</dbReference>
<dbReference type="InterPro" id="IPR026585">
    <property type="entry name" value="GlgE"/>
</dbReference>
<organism evidence="8 9">
    <name type="scientific">Streptomyces hoynatensis</name>
    <dbReference type="NCBI Taxonomy" id="1141874"/>
    <lineage>
        <taxon>Bacteria</taxon>
        <taxon>Bacillati</taxon>
        <taxon>Actinomycetota</taxon>
        <taxon>Actinomycetes</taxon>
        <taxon>Kitasatosporales</taxon>
        <taxon>Streptomycetaceae</taxon>
        <taxon>Streptomyces</taxon>
    </lineage>
</organism>
<evidence type="ECO:0000313" key="8">
    <source>
        <dbReference type="EMBL" id="RKN36692.1"/>
    </source>
</evidence>
<dbReference type="InterPro" id="IPR013783">
    <property type="entry name" value="Ig-like_fold"/>
</dbReference>
<dbReference type="GO" id="GO:0004553">
    <property type="term" value="F:hydrolase activity, hydrolyzing O-glycosyl compounds"/>
    <property type="evidence" value="ECO:0007669"/>
    <property type="project" value="InterPro"/>
</dbReference>
<dbReference type="EMBL" id="RBAL01000032">
    <property type="protein sequence ID" value="RKN36692.1"/>
    <property type="molecule type" value="Genomic_DNA"/>
</dbReference>
<dbReference type="HAMAP" id="MF_02124">
    <property type="entry name" value="GlgE"/>
    <property type="match status" value="1"/>
</dbReference>
<feature type="binding site" evidence="6">
    <location>
        <position position="351"/>
    </location>
    <ligand>
        <name>alpha-maltose 1-phosphate</name>
        <dbReference type="ChEBI" id="CHEBI:63576"/>
    </ligand>
</feature>
<dbReference type="SMART" id="SM00642">
    <property type="entry name" value="Aamy"/>
    <property type="match status" value="1"/>
</dbReference>
<dbReference type="Proteomes" id="UP000272474">
    <property type="component" value="Unassembled WGS sequence"/>
</dbReference>
<evidence type="ECO:0000259" key="7">
    <source>
        <dbReference type="SMART" id="SM00642"/>
    </source>
</evidence>
<dbReference type="Gene3D" id="2.60.40.1180">
    <property type="entry name" value="Golgi alpha-mannosidase II"/>
    <property type="match status" value="1"/>
</dbReference>
<protein>
    <recommendedName>
        <fullName evidence="6">Alpha-1,4-glucan:maltose-1-phosphate maltosyltransferase</fullName>
        <shortName evidence="6">GMPMT</shortName>
        <ecNumber evidence="6">2.4.99.16</ecNumber>
    </recommendedName>
    <alternativeName>
        <fullName evidence="6">(1-&gt;4)-alpha-D-glucan:maltose-1-phosphate alpha-D-maltosyltransferase</fullName>
    </alternativeName>
</protein>
<dbReference type="Pfam" id="PF11896">
    <property type="entry name" value="GlgE_dom_N_S"/>
    <property type="match status" value="1"/>
</dbReference>
<dbReference type="InterPro" id="IPR021828">
    <property type="entry name" value="GlgE_dom_N/S"/>
</dbReference>
<dbReference type="InterPro" id="IPR049171">
    <property type="entry name" value="GLGE_C"/>
</dbReference>
<evidence type="ECO:0000256" key="5">
    <source>
        <dbReference type="ARBA" id="ARBA00048735"/>
    </source>
</evidence>
<name>A0A3A9YID3_9ACTN</name>
<evidence type="ECO:0000256" key="3">
    <source>
        <dbReference type="ARBA" id="ARBA00022679"/>
    </source>
</evidence>
<comment type="subunit">
    <text evidence="1 6">Homodimer.</text>
</comment>
<feature type="binding site" evidence="6">
    <location>
        <position position="316"/>
    </location>
    <ligand>
        <name>alpha-maltose 1-phosphate</name>
        <dbReference type="ChEBI" id="CHEBI:63576"/>
    </ligand>
</feature>
<reference evidence="8 9" key="1">
    <citation type="journal article" date="2014" name="Int. J. Syst. Evol. Microbiol.">
        <title>Streptomyces hoynatensis sp. nov., isolated from deep marine sediment.</title>
        <authorList>
            <person name="Veyisoglu A."/>
            <person name="Sahin N."/>
        </authorList>
    </citation>
    <scope>NUCLEOTIDE SEQUENCE [LARGE SCALE GENOMIC DNA]</scope>
    <source>
        <strain evidence="8 9">KCTC 29097</strain>
    </source>
</reference>
<feature type="active site" description="Proton donor" evidence="6">
    <location>
        <position position="415"/>
    </location>
</feature>
<feature type="active site" description="Nucleophile" evidence="6">
    <location>
        <position position="386"/>
    </location>
</feature>
<evidence type="ECO:0000256" key="1">
    <source>
        <dbReference type="ARBA" id="ARBA00011738"/>
    </source>
</evidence>
<keyword evidence="4 6" id="KW-0119">Carbohydrate metabolism</keyword>
<comment type="similarity">
    <text evidence="6">Belongs to the glycosyl hydrolase 13 family. GlgE subfamily.</text>
</comment>
<evidence type="ECO:0000256" key="4">
    <source>
        <dbReference type="ARBA" id="ARBA00023277"/>
    </source>
</evidence>
<keyword evidence="9" id="KW-1185">Reference proteome</keyword>
<comment type="caution">
    <text evidence="8">The sequence shown here is derived from an EMBL/GenBank/DDBJ whole genome shotgun (WGS) entry which is preliminary data.</text>
</comment>
<evidence type="ECO:0000313" key="9">
    <source>
        <dbReference type="Proteomes" id="UP000272474"/>
    </source>
</evidence>
<dbReference type="GO" id="GO:0016758">
    <property type="term" value="F:hexosyltransferase activity"/>
    <property type="evidence" value="ECO:0007669"/>
    <property type="project" value="UniProtKB-UniRule"/>
</dbReference>
<dbReference type="AlphaFoldDB" id="A0A3A9YID3"/>
<feature type="binding site" evidence="6">
    <location>
        <position position="256"/>
    </location>
    <ligand>
        <name>alpha-maltose 1-phosphate</name>
        <dbReference type="ChEBI" id="CHEBI:63576"/>
    </ligand>
</feature>
<accession>A0A3A9YID3</accession>
<dbReference type="GO" id="GO:0030979">
    <property type="term" value="P:alpha-glucan biosynthetic process"/>
    <property type="evidence" value="ECO:0007669"/>
    <property type="project" value="UniProtKB-UniRule"/>
</dbReference>
<dbReference type="Gene3D" id="1.20.58.80">
    <property type="entry name" value="Phosphotransferase system, lactose/cellobiose-type IIA subunit"/>
    <property type="match status" value="1"/>
</dbReference>
<comment type="catalytic activity">
    <reaction evidence="5 6">
        <text>alpha-maltose 1-phosphate + [(1-&gt;4)-alpha-D-glucosyl](n) = [(1-&gt;4)-alpha-D-glucosyl](n+2) + phosphate</text>
        <dbReference type="Rhea" id="RHEA:42692"/>
        <dbReference type="Rhea" id="RHEA-COMP:9584"/>
        <dbReference type="Rhea" id="RHEA-COMP:10183"/>
        <dbReference type="ChEBI" id="CHEBI:15444"/>
        <dbReference type="ChEBI" id="CHEBI:43474"/>
        <dbReference type="ChEBI" id="CHEBI:63576"/>
        <dbReference type="EC" id="2.4.99.16"/>
    </reaction>
</comment>
<evidence type="ECO:0000256" key="2">
    <source>
        <dbReference type="ARBA" id="ARBA00022676"/>
    </source>
</evidence>
<dbReference type="InterPro" id="IPR006047">
    <property type="entry name" value="GH13_cat_dom"/>
</dbReference>
<keyword evidence="2 6" id="KW-0328">Glycosyltransferase</keyword>
<dbReference type="Pfam" id="PF21702">
    <property type="entry name" value="GLGE_C"/>
    <property type="match status" value="1"/>
</dbReference>
<dbReference type="Gene3D" id="3.20.20.80">
    <property type="entry name" value="Glycosidases"/>
    <property type="match status" value="1"/>
</dbReference>
<dbReference type="EC" id="2.4.99.16" evidence="6"/>
<feature type="binding site" evidence="6">
    <location>
        <begin position="525"/>
        <end position="526"/>
    </location>
    <ligand>
        <name>alpha-maltose 1-phosphate</name>
        <dbReference type="ChEBI" id="CHEBI:63576"/>
    </ligand>
</feature>
<evidence type="ECO:0000256" key="6">
    <source>
        <dbReference type="HAMAP-Rule" id="MF_02124"/>
    </source>
</evidence>
<comment type="function">
    <text evidence="6">Maltosyltransferase that uses maltose 1-phosphate (M1P) as the sugar donor to elongate linear or branched alpha-(1-&gt;4)-glucans. Is involved in a branched alpha-glucan biosynthetic pathway from trehalose, together with TreS, Mak and GlgB.</text>
</comment>
<feature type="site" description="Transition state stabilizer" evidence="6">
    <location>
        <position position="471"/>
    </location>
</feature>
<dbReference type="PANTHER" id="PTHR47786">
    <property type="entry name" value="ALPHA-1,4-GLUCAN:MALTOSE-1-PHOSPHATE MALTOSYLTRANSFERASE"/>
    <property type="match status" value="1"/>
</dbReference>
<dbReference type="SUPFAM" id="SSF51445">
    <property type="entry name" value="(Trans)glycosidases"/>
    <property type="match status" value="1"/>
</dbReference>
<dbReference type="InterPro" id="IPR017853">
    <property type="entry name" value="GH"/>
</dbReference>
<gene>
    <name evidence="6" type="primary">glgE</name>
    <name evidence="8" type="ORF">D7294_29900</name>
</gene>
<keyword evidence="3 6" id="KW-0808">Transferase</keyword>
<sequence>MMGRLAIEDVHPVVDETGRFPAKAVVGEHVPLRATVWREGHEAVAAAVVWRGPSGGPASTVPMTLVNAGLDRWEAVVVPDREGVWTFRVDAWADPWATWRAAVEAKAGAGLSAGALANDVESGARLLERQARQVRVRVTRERLRAAAARLRDPSLGLQERLEGVRSPEVARSFETDPLRELRTRGRVHRLRVDRPRALAGAWYELFPRSTGGFGEDGKPRHGTFVTAARELPRIAAMGFDVVYLPPIHPIGEVNRKGRDNALRAGPGDVGSPWAVGSRHGGHDAVHPELGTLADFDAFVAAAREAGLEIALDLALQCAPDHPWVREHPEWFTHRPDGSIAHAENPPKSYEDIHPINFDNDPQGLYAEILRIVRFWAARGVRIFRVDNPHTKPPNFWPWLIETVKGTDPDVLFLAEAFTRPPVLHGLAKAGFTQSYTYFTWRTGKQELVDYMTELVASAHYLRPNFFTNTPDILPGHLANAAPPAFAIRAALAATLSPSWGVYSGFELGENEPVRPGSEEYAHSEKYELRPRDYTADPGGLVAWITALNGVRATHPALGQLRTLTFHEVDDDALLAYSKTDPASGDTVLCVVSLDPAATRRGTLRPDLGALGAAAGTKAEDLLSGAGIVLGPEVPVELDPRHAVAQVFSWSRP</sequence>
<dbReference type="Gene3D" id="2.60.40.10">
    <property type="entry name" value="Immunoglobulins"/>
    <property type="match status" value="1"/>
</dbReference>